<keyword evidence="3" id="KW-1185">Reference proteome</keyword>
<dbReference type="AlphaFoldDB" id="A0A397TEU8"/>
<comment type="caution">
    <text evidence="2">The sequence shown here is derived from an EMBL/GenBank/DDBJ whole genome shotgun (WGS) entry which is preliminary data.</text>
</comment>
<dbReference type="EMBL" id="QKYT01000069">
    <property type="protein sequence ID" value="RIA94995.1"/>
    <property type="molecule type" value="Genomic_DNA"/>
</dbReference>
<reference evidence="2 3" key="1">
    <citation type="submission" date="2018-06" db="EMBL/GenBank/DDBJ databases">
        <title>Comparative genomics reveals the genomic features of Rhizophagus irregularis, R. cerebriforme, R. diaphanum and Gigaspora rosea, and their symbiotic lifestyle signature.</title>
        <authorList>
            <person name="Morin E."/>
            <person name="San Clemente H."/>
            <person name="Chen E.C.H."/>
            <person name="De La Providencia I."/>
            <person name="Hainaut M."/>
            <person name="Kuo A."/>
            <person name="Kohler A."/>
            <person name="Murat C."/>
            <person name="Tang N."/>
            <person name="Roy S."/>
            <person name="Loubradou J."/>
            <person name="Henrissat B."/>
            <person name="Grigoriev I.V."/>
            <person name="Corradi N."/>
            <person name="Roux C."/>
            <person name="Martin F.M."/>
        </authorList>
    </citation>
    <scope>NUCLEOTIDE SEQUENCE [LARGE SCALE GENOMIC DNA]</scope>
    <source>
        <strain evidence="2 3">DAOM 227022</strain>
    </source>
</reference>
<evidence type="ECO:0000256" key="1">
    <source>
        <dbReference type="SAM" id="MobiDB-lite"/>
    </source>
</evidence>
<dbReference type="Proteomes" id="UP000265703">
    <property type="component" value="Unassembled WGS sequence"/>
</dbReference>
<organism evidence="2 3">
    <name type="scientific">Glomus cerebriforme</name>
    <dbReference type="NCBI Taxonomy" id="658196"/>
    <lineage>
        <taxon>Eukaryota</taxon>
        <taxon>Fungi</taxon>
        <taxon>Fungi incertae sedis</taxon>
        <taxon>Mucoromycota</taxon>
        <taxon>Glomeromycotina</taxon>
        <taxon>Glomeromycetes</taxon>
        <taxon>Glomerales</taxon>
        <taxon>Glomeraceae</taxon>
        <taxon>Glomus</taxon>
    </lineage>
</organism>
<proteinExistence type="predicted"/>
<feature type="compositionally biased region" description="Basic and acidic residues" evidence="1">
    <location>
        <begin position="271"/>
        <end position="294"/>
    </location>
</feature>
<feature type="region of interest" description="Disordered" evidence="1">
    <location>
        <begin position="271"/>
        <end position="325"/>
    </location>
</feature>
<evidence type="ECO:0000313" key="3">
    <source>
        <dbReference type="Proteomes" id="UP000265703"/>
    </source>
</evidence>
<evidence type="ECO:0000313" key="2">
    <source>
        <dbReference type="EMBL" id="RIA94995.1"/>
    </source>
</evidence>
<name>A0A397TEU8_9GLOM</name>
<gene>
    <name evidence="2" type="ORF">C1645_803231</name>
</gene>
<feature type="compositionally biased region" description="Basic and acidic residues" evidence="1">
    <location>
        <begin position="315"/>
        <end position="325"/>
    </location>
</feature>
<sequence>MSYQPHYNANSVFFSQKPSQQIAISSLPGTRLNGSVQNMVTSQKSVPKSVTQTVETKRFEVIVLSSDSESDTETRKPVVSRKKKCKGKENVTNVFEGMKNKIFEASASDQSPNLSNDLNRNVDINSSKSAHEIRVSTNLLDDYVLMTNKESPSLFQRINPVRIFLYILEDDKTNIGLFDIIVDFTKIYLKIYEEDQQIITKFHDLQTLVVDLIYCLMSKMRDDRYMATSKRFKQVELLARKAIEVVERLKETGEIIKRIDEYKKTRLYDERKRNEKEESSQENKRRKQDDKKFEDEGEGSGIDKREERKRKREYKKQEQMEREEKRLRELERELVRKNLEGLEIQENVNKIPPFKRIDHSSMPAPFQLIPHDVQPRRKKPDGEKELVNLLAEPLHNLITAQLVYDLYENFTPFHLAKTVDKCTVNRIFKCNNSGKTEYRKQLYRQYINTNMDGTTNVLKSWIKSRIFENVSSYLPGKKRQ</sequence>
<protein>
    <submittedName>
        <fullName evidence="2">Uncharacterized protein</fullName>
    </submittedName>
</protein>
<accession>A0A397TEU8</accession>
<dbReference type="OrthoDB" id="2332627at2759"/>